<sequence>MIELSLGLLFRGFNASKFVIYLSLLLFVLLLSLRLDDKILLEFSSTYFGSHLPWVVVFSPLFALSISSIGLAVWSIRHDKAFECFLNPLVCLVLLTGKLDALQWSEKEAAADMPYTVRYIDFRQVKEFSKLLRSFFRLYSYFMLSILQIVFFPLMVSLFCLVLMSFGNGGSNVWWFAMRRPFCTFLLDTCPCLRQYANIKCVMRSFYDILEVAENASYDEVKRAYYNYLRRVHPDKGGDICSSEDVTLGTVIWSTLKVGSLKLKKVKLILKKRVAVEIITRLHQSRFFKLSTWEYLNVARAHCVWR</sequence>
<dbReference type="WBParaSite" id="Hba_09679">
    <property type="protein sequence ID" value="Hba_09679"/>
    <property type="gene ID" value="Hba_09679"/>
</dbReference>
<dbReference type="CDD" id="cd06257">
    <property type="entry name" value="DnaJ"/>
    <property type="match status" value="1"/>
</dbReference>
<dbReference type="PANTHER" id="PTHR13568">
    <property type="entry name" value="FAM11A, B PROTEIN"/>
    <property type="match status" value="1"/>
</dbReference>
<keyword evidence="1" id="KW-0812">Transmembrane</keyword>
<feature type="transmembrane region" description="Helical" evidence="1">
    <location>
        <begin position="18"/>
        <end position="35"/>
    </location>
</feature>
<keyword evidence="3" id="KW-1185">Reference proteome</keyword>
<dbReference type="Pfam" id="PF00226">
    <property type="entry name" value="DnaJ"/>
    <property type="match status" value="1"/>
</dbReference>
<accession>A0A1I7WX46</accession>
<keyword evidence="1" id="KW-0472">Membrane</keyword>
<dbReference type="Proteomes" id="UP000095283">
    <property type="component" value="Unplaced"/>
</dbReference>
<dbReference type="PROSITE" id="PS50076">
    <property type="entry name" value="DNAJ_2"/>
    <property type="match status" value="1"/>
</dbReference>
<reference evidence="4" key="1">
    <citation type="submission" date="2016-11" db="UniProtKB">
        <authorList>
            <consortium name="WormBaseParasite"/>
        </authorList>
    </citation>
    <scope>IDENTIFICATION</scope>
</reference>
<dbReference type="SMART" id="SM00271">
    <property type="entry name" value="DnaJ"/>
    <property type="match status" value="1"/>
</dbReference>
<feature type="transmembrane region" description="Helical" evidence="1">
    <location>
        <begin position="138"/>
        <end position="164"/>
    </location>
</feature>
<feature type="transmembrane region" description="Helical" evidence="1">
    <location>
        <begin position="55"/>
        <end position="76"/>
    </location>
</feature>
<dbReference type="InterPro" id="IPR019396">
    <property type="entry name" value="TM_Fragile-X-F-assoc"/>
</dbReference>
<dbReference type="SUPFAM" id="SSF46565">
    <property type="entry name" value="Chaperone J-domain"/>
    <property type="match status" value="1"/>
</dbReference>
<evidence type="ECO:0000259" key="2">
    <source>
        <dbReference type="PROSITE" id="PS50076"/>
    </source>
</evidence>
<dbReference type="AlphaFoldDB" id="A0A1I7WX46"/>
<organism evidence="3 4">
    <name type="scientific">Heterorhabditis bacteriophora</name>
    <name type="common">Entomopathogenic nematode worm</name>
    <dbReference type="NCBI Taxonomy" id="37862"/>
    <lineage>
        <taxon>Eukaryota</taxon>
        <taxon>Metazoa</taxon>
        <taxon>Ecdysozoa</taxon>
        <taxon>Nematoda</taxon>
        <taxon>Chromadorea</taxon>
        <taxon>Rhabditida</taxon>
        <taxon>Rhabditina</taxon>
        <taxon>Rhabditomorpha</taxon>
        <taxon>Strongyloidea</taxon>
        <taxon>Heterorhabditidae</taxon>
        <taxon>Heterorhabditis</taxon>
    </lineage>
</organism>
<evidence type="ECO:0000256" key="1">
    <source>
        <dbReference type="SAM" id="Phobius"/>
    </source>
</evidence>
<protein>
    <submittedName>
        <fullName evidence="4">J domain-containing protein</fullName>
    </submittedName>
</protein>
<keyword evidence="1" id="KW-1133">Transmembrane helix</keyword>
<name>A0A1I7WX46_HETBA</name>
<dbReference type="Gene3D" id="1.10.287.110">
    <property type="entry name" value="DnaJ domain"/>
    <property type="match status" value="1"/>
</dbReference>
<evidence type="ECO:0000313" key="3">
    <source>
        <dbReference type="Proteomes" id="UP000095283"/>
    </source>
</evidence>
<dbReference type="InterPro" id="IPR036869">
    <property type="entry name" value="J_dom_sf"/>
</dbReference>
<feature type="domain" description="J" evidence="2">
    <location>
        <begin position="205"/>
        <end position="284"/>
    </location>
</feature>
<dbReference type="InterPro" id="IPR001623">
    <property type="entry name" value="DnaJ_domain"/>
</dbReference>
<evidence type="ECO:0000313" key="4">
    <source>
        <dbReference type="WBParaSite" id="Hba_09679"/>
    </source>
</evidence>
<proteinExistence type="predicted"/>
<dbReference type="PANTHER" id="PTHR13568:SF6">
    <property type="entry name" value="TRANSMEMBRANE PROTEIN 185A"/>
    <property type="match status" value="1"/>
</dbReference>